<feature type="transmembrane region" description="Helical" evidence="9">
    <location>
        <begin position="226"/>
        <end position="249"/>
    </location>
</feature>
<evidence type="ECO:0000259" key="10">
    <source>
        <dbReference type="Pfam" id="PF00482"/>
    </source>
</evidence>
<dbReference type="PROSITE" id="PS00874">
    <property type="entry name" value="T2SP_F"/>
    <property type="match status" value="1"/>
</dbReference>
<protein>
    <submittedName>
        <fullName evidence="11">Type II secretion system F family protein</fullName>
    </submittedName>
</protein>
<feature type="domain" description="Type II secretion system protein GspF" evidence="10">
    <location>
        <begin position="82"/>
        <end position="204"/>
    </location>
</feature>
<dbReference type="PRINTS" id="PR00812">
    <property type="entry name" value="BCTERIALGSPF"/>
</dbReference>
<evidence type="ECO:0000313" key="12">
    <source>
        <dbReference type="Proteomes" id="UP001205337"/>
    </source>
</evidence>
<feature type="domain" description="Type II secretion system protein GspF" evidence="10">
    <location>
        <begin position="284"/>
        <end position="406"/>
    </location>
</feature>
<dbReference type="Pfam" id="PF00482">
    <property type="entry name" value="T2SSF"/>
    <property type="match status" value="2"/>
</dbReference>
<evidence type="ECO:0000313" key="11">
    <source>
        <dbReference type="EMBL" id="MCS0498624.1"/>
    </source>
</evidence>
<dbReference type="RefSeq" id="WP_258797603.1">
    <property type="nucleotide sequence ID" value="NZ_JANTHX010000004.1"/>
</dbReference>
<keyword evidence="3 8" id="KW-0813">Transport</keyword>
<keyword evidence="4" id="KW-1003">Cell membrane</keyword>
<dbReference type="EMBL" id="JANTHX010000004">
    <property type="protein sequence ID" value="MCS0498624.1"/>
    <property type="molecule type" value="Genomic_DNA"/>
</dbReference>
<evidence type="ECO:0000256" key="8">
    <source>
        <dbReference type="RuleBase" id="RU003923"/>
    </source>
</evidence>
<evidence type="ECO:0000256" key="4">
    <source>
        <dbReference type="ARBA" id="ARBA00022475"/>
    </source>
</evidence>
<sequence length="417" mass="44471">MAAGAAVASPTRNWAYQGRDGGGKLVKGKLEAPTESAAVDRMRAMGLSPVKVNESAAGTGLNREIEIGSGSRVGLKDLAVLSRQAATMVSAGLSLLKALAILAEQTENKKLKSTLATVARDVEVGWSFSDALGKHPRVFPPLMVNMVRAGETGGFLDGALDTIAVNYEKEAKLREQIKSAMTYPVMVFIMSIVAVVIMLLFIVPIFKDMFAGFDAELPLPTLMLVWLSQAMVYVVPVLIVGGIAFSIWWNGNKNTERVRKTVDPLKLKLPIFGKLMSKIAITRFCRNLADMVKAGVPILQALNIVGEASGNWVIEQASINIANSVRVGKSISGPLSEEKVFPPMAAQMIAVGEDAGALDTMLSKVADFYDDEVKATTEALTSIIEPLLIAFLGVVVGGMVIALYMPIFSMINVVGGA</sequence>
<reference evidence="11 12" key="1">
    <citation type="submission" date="2022-08" db="EMBL/GenBank/DDBJ databases">
        <authorList>
            <person name="Li F."/>
        </authorList>
    </citation>
    <scope>NUCLEOTIDE SEQUENCE [LARGE SCALE GENOMIC DNA]</scope>
    <source>
        <strain evidence="11 12">10F1B-8-1</strain>
    </source>
</reference>
<dbReference type="PANTHER" id="PTHR30012:SF0">
    <property type="entry name" value="TYPE II SECRETION SYSTEM PROTEIN F-RELATED"/>
    <property type="match status" value="1"/>
</dbReference>
<proteinExistence type="inferred from homology"/>
<dbReference type="PANTHER" id="PTHR30012">
    <property type="entry name" value="GENERAL SECRETION PATHWAY PROTEIN"/>
    <property type="match status" value="1"/>
</dbReference>
<keyword evidence="12" id="KW-1185">Reference proteome</keyword>
<comment type="subcellular location">
    <subcellularLocation>
        <location evidence="1 8">Cell membrane</location>
        <topology evidence="1 8">Multi-pass membrane protein</topology>
    </subcellularLocation>
</comment>
<accession>A0ABT1ZD36</accession>
<organism evidence="11 12">
    <name type="scientific">Protaetiibacter mangrovi</name>
    <dbReference type="NCBI Taxonomy" id="2970926"/>
    <lineage>
        <taxon>Bacteria</taxon>
        <taxon>Bacillati</taxon>
        <taxon>Actinomycetota</taxon>
        <taxon>Actinomycetes</taxon>
        <taxon>Micrococcales</taxon>
        <taxon>Microbacteriaceae</taxon>
        <taxon>Protaetiibacter</taxon>
    </lineage>
</organism>
<gene>
    <name evidence="11" type="ORF">NUH29_03545</name>
</gene>
<evidence type="ECO:0000256" key="7">
    <source>
        <dbReference type="ARBA" id="ARBA00023136"/>
    </source>
</evidence>
<evidence type="ECO:0000256" key="9">
    <source>
        <dbReference type="SAM" id="Phobius"/>
    </source>
</evidence>
<keyword evidence="6 9" id="KW-1133">Transmembrane helix</keyword>
<evidence type="ECO:0000256" key="2">
    <source>
        <dbReference type="ARBA" id="ARBA00005745"/>
    </source>
</evidence>
<keyword evidence="5 8" id="KW-0812">Transmembrane</keyword>
<evidence type="ECO:0000256" key="5">
    <source>
        <dbReference type="ARBA" id="ARBA00022692"/>
    </source>
</evidence>
<dbReference type="InterPro" id="IPR042094">
    <property type="entry name" value="T2SS_GspF_sf"/>
</dbReference>
<dbReference type="Gene3D" id="1.20.81.30">
    <property type="entry name" value="Type II secretion system (T2SS), domain F"/>
    <property type="match status" value="2"/>
</dbReference>
<dbReference type="InterPro" id="IPR003004">
    <property type="entry name" value="GspF/PilC"/>
</dbReference>
<name>A0ABT1ZD36_9MICO</name>
<dbReference type="InterPro" id="IPR001992">
    <property type="entry name" value="T2SS_GspF/T4SS_PilC_CS"/>
</dbReference>
<feature type="transmembrane region" description="Helical" evidence="9">
    <location>
        <begin position="182"/>
        <end position="206"/>
    </location>
</feature>
<comment type="caution">
    <text evidence="11">The sequence shown here is derived from an EMBL/GenBank/DDBJ whole genome shotgun (WGS) entry which is preliminary data.</text>
</comment>
<comment type="similarity">
    <text evidence="2 8">Belongs to the GSP F family.</text>
</comment>
<keyword evidence="7 9" id="KW-0472">Membrane</keyword>
<evidence type="ECO:0000256" key="6">
    <source>
        <dbReference type="ARBA" id="ARBA00022989"/>
    </source>
</evidence>
<dbReference type="Proteomes" id="UP001205337">
    <property type="component" value="Unassembled WGS sequence"/>
</dbReference>
<dbReference type="InterPro" id="IPR018076">
    <property type="entry name" value="T2SS_GspF_dom"/>
</dbReference>
<evidence type="ECO:0000256" key="1">
    <source>
        <dbReference type="ARBA" id="ARBA00004651"/>
    </source>
</evidence>
<feature type="transmembrane region" description="Helical" evidence="9">
    <location>
        <begin position="387"/>
        <end position="411"/>
    </location>
</feature>
<evidence type="ECO:0000256" key="3">
    <source>
        <dbReference type="ARBA" id="ARBA00022448"/>
    </source>
</evidence>